<dbReference type="PANTHER" id="PTHR12697:SF5">
    <property type="entry name" value="DEOXYHYPUSINE HYDROXYLASE"/>
    <property type="match status" value="1"/>
</dbReference>
<sequence length="413" mass="44948">MSDDETGGDELTVESLRERLEAVEAALEDAETEADLDEVEAALEDLESDVEATLEDDEDDEEAEELEDELGGLADELDEARGPYAEDVLEDIEAVSDEIDEETWTEQGEASLRNVVETALEEINGILGTSLSLADDDELTEKLLATLEATGAAIDDANLDPDEDGDTIESLLEATETLQDGVDDAQTWDDLSVRQQLQAQGYYDVLDHVKDFPPEWHALKVHEKRGNIDMVLLALETFDSDFMEEHALEALERMGHEDGIEPMLQRAGRRDQDAIRILGKTGVEDEEVVETLVDYVDNDNNPLLQKVTFKALGQIGTEAAVQPIADQLVAENAEIRSGAARALGLIGDTRAIDPLADVLAEDNDDTARASAAWALNQIATEAALEAVAEYTDDRAYLVQAEAEKAAPALEPAA</sequence>
<organism evidence="2 3">
    <name type="scientific">Natronosalvus hydrolyticus</name>
    <dbReference type="NCBI Taxonomy" id="2979988"/>
    <lineage>
        <taxon>Archaea</taxon>
        <taxon>Methanobacteriati</taxon>
        <taxon>Methanobacteriota</taxon>
        <taxon>Stenosarchaea group</taxon>
        <taxon>Halobacteria</taxon>
        <taxon>Halobacteriales</taxon>
        <taxon>Natrialbaceae</taxon>
        <taxon>Natronosalvus</taxon>
    </lineage>
</organism>
<dbReference type="RefSeq" id="WP_342805188.1">
    <property type="nucleotide sequence ID" value="NZ_JAOPJZ010000001.1"/>
</dbReference>
<evidence type="ECO:0000313" key="2">
    <source>
        <dbReference type="EMBL" id="MCU4750420.1"/>
    </source>
</evidence>
<comment type="caution">
    <text evidence="2">The sequence shown here is derived from an EMBL/GenBank/DDBJ whole genome shotgun (WGS) entry which is preliminary data.</text>
</comment>
<feature type="region of interest" description="Disordered" evidence="1">
    <location>
        <begin position="45"/>
        <end position="76"/>
    </location>
</feature>
<dbReference type="InterPro" id="IPR011989">
    <property type="entry name" value="ARM-like"/>
</dbReference>
<accession>A0AAP2Z5D0</accession>
<dbReference type="SMART" id="SM00567">
    <property type="entry name" value="EZ_HEAT"/>
    <property type="match status" value="4"/>
</dbReference>
<name>A0AAP2Z5D0_9EURY</name>
<evidence type="ECO:0000256" key="1">
    <source>
        <dbReference type="SAM" id="MobiDB-lite"/>
    </source>
</evidence>
<dbReference type="Pfam" id="PF13646">
    <property type="entry name" value="HEAT_2"/>
    <property type="match status" value="1"/>
</dbReference>
<reference evidence="2 3" key="1">
    <citation type="submission" date="2022-09" db="EMBL/GenBank/DDBJ databases">
        <title>Enrichment on poylsaccharides allowed isolation of novel metabolic and taxonomic groups of Haloarchaea.</title>
        <authorList>
            <person name="Sorokin D.Y."/>
            <person name="Elcheninov A.G."/>
            <person name="Khizhniak T.V."/>
            <person name="Kolganova T.V."/>
            <person name="Kublanov I.V."/>
        </authorList>
    </citation>
    <scope>NUCLEOTIDE SEQUENCE [LARGE SCALE GENOMIC DNA]</scope>
    <source>
        <strain evidence="2 3">AArc-curdl1</strain>
    </source>
</reference>
<proteinExistence type="predicted"/>
<dbReference type="PANTHER" id="PTHR12697">
    <property type="entry name" value="PBS LYASE HEAT-LIKE PROTEIN"/>
    <property type="match status" value="1"/>
</dbReference>
<keyword evidence="3" id="KW-1185">Reference proteome</keyword>
<dbReference type="InterPro" id="IPR016024">
    <property type="entry name" value="ARM-type_fold"/>
</dbReference>
<dbReference type="EMBL" id="JAOPJZ010000001">
    <property type="protein sequence ID" value="MCU4750420.1"/>
    <property type="molecule type" value="Genomic_DNA"/>
</dbReference>
<dbReference type="AlphaFoldDB" id="A0AAP2Z5D0"/>
<dbReference type="Proteomes" id="UP001321047">
    <property type="component" value="Unassembled WGS sequence"/>
</dbReference>
<dbReference type="InterPro" id="IPR004155">
    <property type="entry name" value="PBS_lyase_HEAT"/>
</dbReference>
<dbReference type="Gene3D" id="1.25.10.10">
    <property type="entry name" value="Leucine-rich Repeat Variant"/>
    <property type="match status" value="1"/>
</dbReference>
<protein>
    <submittedName>
        <fullName evidence="2">HEAT repeat domain-containing protein</fullName>
    </submittedName>
</protein>
<dbReference type="SUPFAM" id="SSF48371">
    <property type="entry name" value="ARM repeat"/>
    <property type="match status" value="1"/>
</dbReference>
<evidence type="ECO:0000313" key="3">
    <source>
        <dbReference type="Proteomes" id="UP001321047"/>
    </source>
</evidence>
<dbReference type="GO" id="GO:0016491">
    <property type="term" value="F:oxidoreductase activity"/>
    <property type="evidence" value="ECO:0007669"/>
    <property type="project" value="TreeGrafter"/>
</dbReference>
<gene>
    <name evidence="2" type="ORF">OB919_00245</name>
</gene>